<evidence type="ECO:0000256" key="1">
    <source>
        <dbReference type="SAM" id="MobiDB-lite"/>
    </source>
</evidence>
<dbReference type="SUPFAM" id="SSF52047">
    <property type="entry name" value="RNI-like"/>
    <property type="match status" value="1"/>
</dbReference>
<dbReference type="AlphaFoldDB" id="A0A642VCF6"/>
<proteinExistence type="predicted"/>
<keyword evidence="3" id="KW-1185">Reference proteome</keyword>
<comment type="caution">
    <text evidence="2">The sequence shown here is derived from an EMBL/GenBank/DDBJ whole genome shotgun (WGS) entry which is preliminary data.</text>
</comment>
<evidence type="ECO:0000313" key="2">
    <source>
        <dbReference type="EMBL" id="KAA8916124.1"/>
    </source>
</evidence>
<name>A0A642VCF6_9ASCO</name>
<reference evidence="2" key="1">
    <citation type="journal article" date="2019" name="G3 (Bethesda)">
        <title>Genome Assemblies of Two Rare Opportunistic Yeast Pathogens: Diutina rugosa (syn. Candida rugosa) and Trichomonascus ciferrii (syn. Candida ciferrii).</title>
        <authorList>
            <person name="Mixao V."/>
            <person name="Saus E."/>
            <person name="Hansen A.P."/>
            <person name="Lass-Florl C."/>
            <person name="Gabaldon T."/>
        </authorList>
    </citation>
    <scope>NUCLEOTIDE SEQUENCE</scope>
    <source>
        <strain evidence="2">CBS 4856</strain>
    </source>
</reference>
<protein>
    <submittedName>
        <fullName evidence="2">Uncharacterized protein</fullName>
    </submittedName>
</protein>
<feature type="region of interest" description="Disordered" evidence="1">
    <location>
        <begin position="399"/>
        <end position="421"/>
    </location>
</feature>
<gene>
    <name evidence="2" type="ORF">TRICI_001708</name>
</gene>
<dbReference type="EMBL" id="SWFS01000122">
    <property type="protein sequence ID" value="KAA8916124.1"/>
    <property type="molecule type" value="Genomic_DNA"/>
</dbReference>
<dbReference type="VEuPathDB" id="FungiDB:TRICI_001708"/>
<dbReference type="Proteomes" id="UP000761534">
    <property type="component" value="Unassembled WGS sequence"/>
</dbReference>
<evidence type="ECO:0000313" key="3">
    <source>
        <dbReference type="Proteomes" id="UP000761534"/>
    </source>
</evidence>
<sequence>MKRTDNGELSTTYFLRLEEEYEEPGIIYSRVHRLDPIKGQQAAKWWLPCIKELELAVESWDGAKAAIRKVLEWTERFRIIFRELDAGLLEDPGFESLTEELDSCLQITSVSIEVKGGSVTAPIWLGESVAELTVGGIGKDTLKLLCRPDTCDLSIHFKSSSLSRDLLTDSLRLKELKLDQIDLGPVLNGVTELNIEYLKMSFCTLGTAIQHSIRCTAKKVWIDDSMDIFQLLDFPSGVKDAYIGGTHWRFARQRLNWFPMYGDSEDDQNFALAYRADALILQKLETMPQLEHLQMGQVEWNWRDKDDKFLSVFYKLKQLKTLYFGSVGSSDEDMHRRANHMLGDLATHLPYLERVEFSHLNVDLDSDDNAVPCVSMMYALSDLEILKHEVEAIPYLPQLSEPHPEREPTKQPHIPPYLRMI</sequence>
<organism evidence="2 3">
    <name type="scientific">Trichomonascus ciferrii</name>
    <dbReference type="NCBI Taxonomy" id="44093"/>
    <lineage>
        <taxon>Eukaryota</taxon>
        <taxon>Fungi</taxon>
        <taxon>Dikarya</taxon>
        <taxon>Ascomycota</taxon>
        <taxon>Saccharomycotina</taxon>
        <taxon>Dipodascomycetes</taxon>
        <taxon>Dipodascales</taxon>
        <taxon>Trichomonascaceae</taxon>
        <taxon>Trichomonascus</taxon>
        <taxon>Trichomonascus ciferrii complex</taxon>
    </lineage>
</organism>
<accession>A0A642VCF6</accession>